<feature type="non-terminal residue" evidence="1">
    <location>
        <position position="1"/>
    </location>
</feature>
<sequence>IAKFILSEIASLSLTMTIRTWLVMTNRTWLAMTKYLFFNLFPDIIFSII</sequence>
<dbReference type="EMBL" id="BARV01044214">
    <property type="protein sequence ID" value="GAI70215.1"/>
    <property type="molecule type" value="Genomic_DNA"/>
</dbReference>
<organism evidence="1">
    <name type="scientific">marine sediment metagenome</name>
    <dbReference type="NCBI Taxonomy" id="412755"/>
    <lineage>
        <taxon>unclassified sequences</taxon>
        <taxon>metagenomes</taxon>
        <taxon>ecological metagenomes</taxon>
    </lineage>
</organism>
<dbReference type="AlphaFoldDB" id="X1S449"/>
<proteinExistence type="predicted"/>
<evidence type="ECO:0000313" key="1">
    <source>
        <dbReference type="EMBL" id="GAI70215.1"/>
    </source>
</evidence>
<comment type="caution">
    <text evidence="1">The sequence shown here is derived from an EMBL/GenBank/DDBJ whole genome shotgun (WGS) entry which is preliminary data.</text>
</comment>
<protein>
    <submittedName>
        <fullName evidence="1">Uncharacterized protein</fullName>
    </submittedName>
</protein>
<reference evidence="1" key="1">
    <citation type="journal article" date="2014" name="Front. Microbiol.">
        <title>High frequency of phylogenetically diverse reductive dehalogenase-homologous genes in deep subseafloor sedimentary metagenomes.</title>
        <authorList>
            <person name="Kawai M."/>
            <person name="Futagami T."/>
            <person name="Toyoda A."/>
            <person name="Takaki Y."/>
            <person name="Nishi S."/>
            <person name="Hori S."/>
            <person name="Arai W."/>
            <person name="Tsubouchi T."/>
            <person name="Morono Y."/>
            <person name="Uchiyama I."/>
            <person name="Ito T."/>
            <person name="Fujiyama A."/>
            <person name="Inagaki F."/>
            <person name="Takami H."/>
        </authorList>
    </citation>
    <scope>NUCLEOTIDE SEQUENCE</scope>
    <source>
        <strain evidence="1">Expedition CK06-06</strain>
    </source>
</reference>
<gene>
    <name evidence="1" type="ORF">S06H3_65571</name>
</gene>
<name>X1S449_9ZZZZ</name>
<accession>X1S449</accession>